<evidence type="ECO:0000256" key="5">
    <source>
        <dbReference type="PIRSR" id="PIRSR602401-1"/>
    </source>
</evidence>
<evidence type="ECO:0000256" key="2">
    <source>
        <dbReference type="ARBA" id="ARBA00010617"/>
    </source>
</evidence>
<dbReference type="GO" id="GO:0006805">
    <property type="term" value="P:xenobiotic metabolic process"/>
    <property type="evidence" value="ECO:0007669"/>
    <property type="project" value="TreeGrafter"/>
</dbReference>
<reference evidence="8" key="1">
    <citation type="submission" date="2025-08" db="UniProtKB">
        <authorList>
            <consortium name="RefSeq"/>
        </authorList>
    </citation>
    <scope>IDENTIFICATION</scope>
    <source>
        <tissue evidence="8">Gonad</tissue>
    </source>
</reference>
<keyword evidence="6" id="KW-1133">Transmembrane helix</keyword>
<keyword evidence="5" id="KW-0349">Heme</keyword>
<keyword evidence="6" id="KW-0472">Membrane</keyword>
<dbReference type="PRINTS" id="PR00385">
    <property type="entry name" value="P450"/>
</dbReference>
<evidence type="ECO:0000256" key="1">
    <source>
        <dbReference type="ARBA" id="ARBA00001971"/>
    </source>
</evidence>
<feature type="transmembrane region" description="Helical" evidence="6">
    <location>
        <begin position="12"/>
        <end position="31"/>
    </location>
</feature>
<dbReference type="SUPFAM" id="SSF48264">
    <property type="entry name" value="Cytochrome P450"/>
    <property type="match status" value="1"/>
</dbReference>
<keyword evidence="4 5" id="KW-0408">Iron</keyword>
<dbReference type="InterPro" id="IPR050182">
    <property type="entry name" value="Cytochrome_P450_fam2"/>
</dbReference>
<dbReference type="GO" id="GO:0005506">
    <property type="term" value="F:iron ion binding"/>
    <property type="evidence" value="ECO:0007669"/>
    <property type="project" value="InterPro"/>
</dbReference>
<name>A0A6P4XUV3_BRABE</name>
<dbReference type="OrthoDB" id="2789670at2759"/>
<feature type="binding site" description="axial binding residue" evidence="5">
    <location>
        <position position="455"/>
    </location>
    <ligand>
        <name>heme</name>
        <dbReference type="ChEBI" id="CHEBI:30413"/>
    </ligand>
    <ligandPart>
        <name>Fe</name>
        <dbReference type="ChEBI" id="CHEBI:18248"/>
    </ligandPart>
</feature>
<dbReference type="GO" id="GO:0005737">
    <property type="term" value="C:cytoplasm"/>
    <property type="evidence" value="ECO:0007669"/>
    <property type="project" value="TreeGrafter"/>
</dbReference>
<dbReference type="Pfam" id="PF00067">
    <property type="entry name" value="p450"/>
    <property type="match status" value="1"/>
</dbReference>
<dbReference type="InterPro" id="IPR001128">
    <property type="entry name" value="Cyt_P450"/>
</dbReference>
<evidence type="ECO:0000256" key="3">
    <source>
        <dbReference type="ARBA" id="ARBA00022723"/>
    </source>
</evidence>
<proteinExistence type="inferred from homology"/>
<keyword evidence="7" id="KW-1185">Reference proteome</keyword>
<evidence type="ECO:0000256" key="6">
    <source>
        <dbReference type="SAM" id="Phobius"/>
    </source>
</evidence>
<dbReference type="PANTHER" id="PTHR24300">
    <property type="entry name" value="CYTOCHROME P450 508A4-RELATED"/>
    <property type="match status" value="1"/>
</dbReference>
<dbReference type="PRINTS" id="PR00463">
    <property type="entry name" value="EP450I"/>
</dbReference>
<evidence type="ECO:0000313" key="8">
    <source>
        <dbReference type="RefSeq" id="XP_019614409.1"/>
    </source>
</evidence>
<dbReference type="GO" id="GO:0016712">
    <property type="term" value="F:oxidoreductase activity, acting on paired donors, with incorporation or reduction of molecular oxygen, reduced flavin or flavoprotein as one donor, and incorporation of one atom of oxygen"/>
    <property type="evidence" value="ECO:0007669"/>
    <property type="project" value="TreeGrafter"/>
</dbReference>
<dbReference type="AlphaFoldDB" id="A0A6P4XUV3"/>
<dbReference type="InterPro" id="IPR002401">
    <property type="entry name" value="Cyt_P450_E_grp-I"/>
</dbReference>
<comment type="similarity">
    <text evidence="2">Belongs to the cytochrome P450 family.</text>
</comment>
<keyword evidence="3 5" id="KW-0479">Metal-binding</keyword>
<evidence type="ECO:0000256" key="4">
    <source>
        <dbReference type="ARBA" id="ARBA00023004"/>
    </source>
</evidence>
<evidence type="ECO:0000313" key="7">
    <source>
        <dbReference type="Proteomes" id="UP000515135"/>
    </source>
</evidence>
<gene>
    <name evidence="8" type="primary">LOC109462320</name>
</gene>
<dbReference type="Proteomes" id="UP000515135">
    <property type="component" value="Unplaced"/>
</dbReference>
<dbReference type="FunFam" id="1.10.630.10:FF:000094">
    <property type="entry name" value="cytochrome P450 2J6-like"/>
    <property type="match status" value="1"/>
</dbReference>
<dbReference type="GeneID" id="109462320"/>
<comment type="cofactor">
    <cofactor evidence="1 5">
        <name>heme</name>
        <dbReference type="ChEBI" id="CHEBI:30413"/>
    </cofactor>
</comment>
<dbReference type="GO" id="GO:0006082">
    <property type="term" value="P:organic acid metabolic process"/>
    <property type="evidence" value="ECO:0007669"/>
    <property type="project" value="TreeGrafter"/>
</dbReference>
<dbReference type="InterPro" id="IPR036396">
    <property type="entry name" value="Cyt_P450_sf"/>
</dbReference>
<protein>
    <submittedName>
        <fullName evidence="8">Cytochrome P450 2U1-like</fullName>
    </submittedName>
</protein>
<dbReference type="PANTHER" id="PTHR24300:SF397">
    <property type="entry name" value="CYTOCHROME P450 2U1"/>
    <property type="match status" value="1"/>
</dbReference>
<dbReference type="GO" id="GO:0020037">
    <property type="term" value="F:heme binding"/>
    <property type="evidence" value="ECO:0007669"/>
    <property type="project" value="InterPro"/>
</dbReference>
<keyword evidence="6" id="KW-0812">Transmembrane</keyword>
<accession>A0A6P4XUV3</accession>
<organism evidence="7 8">
    <name type="scientific">Branchiostoma belcheri</name>
    <name type="common">Amphioxus</name>
    <dbReference type="NCBI Taxonomy" id="7741"/>
    <lineage>
        <taxon>Eukaryota</taxon>
        <taxon>Metazoa</taxon>
        <taxon>Chordata</taxon>
        <taxon>Cephalochordata</taxon>
        <taxon>Leptocardii</taxon>
        <taxon>Amphioxiformes</taxon>
        <taxon>Branchiostomatidae</taxon>
        <taxon>Branchiostoma</taxon>
    </lineage>
</organism>
<sequence>MVQCSMIEEGANFLLLCAIFAMSIYLLWQHFNPPGLPPGPSGVPGLGVLPSLGPTPYKALMELSKTYGDVMSLRLGPTLVVVLTGRRAMTEALVKKADFFSDRPPMPLLNLVHKGRGLMVAKYGPKVHGFRTLLLGTFRRLGVSTPRLDGLLRPELEALVDAVHRQAGQPTDPKALLNVSASNMICILAFGKRFDYDDTQFQNFLGKLNNIFEISSSPLGFLMLHIPAIVNLPISAIRDTMSDCKFMLDFLREIVDERWLALEARRRRDPNIADWEDPSDLLDGYLRTIVCEDVATEMSLSNEDIAHHFLDLFTAGTESVSHFLQWELLYLTTHPEVQAKAHEELDRVVGRDRLPSVSDRPNLPYMRAIIDEVHRVSSFSPLGIPRMTADIVDIDGYIIPKDTMVLSSVWDLHKDPDKWENPDTFDPSRFLFSNGQVNESKLRQIQAFGLGFRSCVGRQFAESSIFLYTASLLQRFFFKSPEGVAPPSLVEDPGVFLTPKPFKVCVIRRDSK</sequence>
<dbReference type="KEGG" id="bbel:109462320"/>
<dbReference type="GO" id="GO:0008395">
    <property type="term" value="F:steroid hydroxylase activity"/>
    <property type="evidence" value="ECO:0007669"/>
    <property type="project" value="TreeGrafter"/>
</dbReference>
<dbReference type="RefSeq" id="XP_019614409.1">
    <property type="nucleotide sequence ID" value="XM_019758850.1"/>
</dbReference>
<dbReference type="Gene3D" id="1.10.630.10">
    <property type="entry name" value="Cytochrome P450"/>
    <property type="match status" value="1"/>
</dbReference>